<accession>A0A1Q5UGM2</accession>
<protein>
    <submittedName>
        <fullName evidence="1">Uncharacterized protein</fullName>
    </submittedName>
</protein>
<sequence length="143" mass="15881">MRDSPTFPRLPELQMLLGCLFYKLPTDKIYKSGDQYLLASGVQRKGKGPLCPDFISDSNPDIEIYGDFCERSSVNKATRRRCIYVVIQRPEASAEDEEEGLPSLEDILRIPSVAPVALVAPGQGEDEVAAVAPIRRAKSSKRR</sequence>
<proteinExistence type="predicted"/>
<dbReference type="Proteomes" id="UP000186955">
    <property type="component" value="Unassembled WGS sequence"/>
</dbReference>
<dbReference type="AlphaFoldDB" id="A0A1Q5UGM2"/>
<name>A0A1Q5UGM2_9EURO</name>
<evidence type="ECO:0000313" key="1">
    <source>
        <dbReference type="EMBL" id="OKP11616.1"/>
    </source>
</evidence>
<comment type="caution">
    <text evidence="1">The sequence shown here is derived from an EMBL/GenBank/DDBJ whole genome shotgun (WGS) entry which is preliminary data.</text>
</comment>
<reference evidence="1 2" key="1">
    <citation type="submission" date="2016-10" db="EMBL/GenBank/DDBJ databases">
        <title>Genome sequence of the ascomycete fungus Penicillium subrubescens.</title>
        <authorList>
            <person name="De Vries R.P."/>
            <person name="Peng M."/>
            <person name="Dilokpimol A."/>
            <person name="Hilden K."/>
            <person name="Makela M.R."/>
            <person name="Grigoriev I."/>
            <person name="Riley R."/>
            <person name="Granchi Z."/>
        </authorList>
    </citation>
    <scope>NUCLEOTIDE SEQUENCE [LARGE SCALE GENOMIC DNA]</scope>
    <source>
        <strain evidence="1 2">CBS 132785</strain>
    </source>
</reference>
<evidence type="ECO:0000313" key="2">
    <source>
        <dbReference type="Proteomes" id="UP000186955"/>
    </source>
</evidence>
<organism evidence="1 2">
    <name type="scientific">Penicillium subrubescens</name>
    <dbReference type="NCBI Taxonomy" id="1316194"/>
    <lineage>
        <taxon>Eukaryota</taxon>
        <taxon>Fungi</taxon>
        <taxon>Dikarya</taxon>
        <taxon>Ascomycota</taxon>
        <taxon>Pezizomycotina</taxon>
        <taxon>Eurotiomycetes</taxon>
        <taxon>Eurotiomycetidae</taxon>
        <taxon>Eurotiales</taxon>
        <taxon>Aspergillaceae</taxon>
        <taxon>Penicillium</taxon>
    </lineage>
</organism>
<keyword evidence="2" id="KW-1185">Reference proteome</keyword>
<gene>
    <name evidence="1" type="ORF">PENSUB_2829</name>
</gene>
<dbReference type="EMBL" id="MNBE01000275">
    <property type="protein sequence ID" value="OKP11616.1"/>
    <property type="molecule type" value="Genomic_DNA"/>
</dbReference>